<keyword evidence="2" id="KW-1185">Reference proteome</keyword>
<dbReference type="Proteomes" id="UP001219630">
    <property type="component" value="Chromosome"/>
</dbReference>
<gene>
    <name evidence="1" type="ORF">O1Q98_16355</name>
</gene>
<evidence type="ECO:0000313" key="2">
    <source>
        <dbReference type="Proteomes" id="UP001219630"/>
    </source>
</evidence>
<name>A0ABY8G5F8_9GAMM</name>
<proteinExistence type="predicted"/>
<reference evidence="1 2" key="1">
    <citation type="submission" date="2022-12" db="EMBL/GenBank/DDBJ databases">
        <title>Complete genome sequencing of Dickeya lacustris type strain LMG30899.</title>
        <authorList>
            <person name="Dobhal S."/>
            <person name="Arizala D."/>
            <person name="Arif M."/>
        </authorList>
    </citation>
    <scope>NUCLEOTIDE SEQUENCE [LARGE SCALE GENOMIC DNA]</scope>
    <source>
        <strain evidence="1 2">LMG30899</strain>
    </source>
</reference>
<organism evidence="1 2">
    <name type="scientific">Dickeya lacustris</name>
    <dbReference type="NCBI Taxonomy" id="2259638"/>
    <lineage>
        <taxon>Bacteria</taxon>
        <taxon>Pseudomonadati</taxon>
        <taxon>Pseudomonadota</taxon>
        <taxon>Gammaproteobacteria</taxon>
        <taxon>Enterobacterales</taxon>
        <taxon>Pectobacteriaceae</taxon>
        <taxon>Dickeya</taxon>
    </lineage>
</organism>
<dbReference type="EMBL" id="CP114280">
    <property type="protein sequence ID" value="WFN55177.1"/>
    <property type="molecule type" value="Genomic_DNA"/>
</dbReference>
<evidence type="ECO:0000313" key="1">
    <source>
        <dbReference type="EMBL" id="WFN55177.1"/>
    </source>
</evidence>
<sequence>MTQLEDFIVDINLRVKRLEDAVFNGGGGSKAIKKLAELTDELEQLKKQSCSLDSEINMLDKKIDDVIRIVATLKEIIEGGLGVMQLPGG</sequence>
<dbReference type="RefSeq" id="WP_125258540.1">
    <property type="nucleotide sequence ID" value="NZ_CP114280.1"/>
</dbReference>
<protein>
    <submittedName>
        <fullName evidence="1">Uncharacterized protein</fullName>
    </submittedName>
</protein>
<accession>A0ABY8G5F8</accession>